<keyword evidence="5 7" id="KW-1133">Transmembrane helix</keyword>
<dbReference type="InterPro" id="IPR000515">
    <property type="entry name" value="MetI-like"/>
</dbReference>
<dbReference type="EMBL" id="BMHF01000002">
    <property type="protein sequence ID" value="GGA26082.1"/>
    <property type="molecule type" value="Genomic_DNA"/>
</dbReference>
<dbReference type="RefSeq" id="WP_229752528.1">
    <property type="nucleotide sequence ID" value="NZ_BMHF01000002.1"/>
</dbReference>
<reference evidence="10" key="1">
    <citation type="journal article" date="2019" name="Int. J. Syst. Evol. Microbiol.">
        <title>The Global Catalogue of Microorganisms (GCM) 10K type strain sequencing project: providing services to taxonomists for standard genome sequencing and annotation.</title>
        <authorList>
            <consortium name="The Broad Institute Genomics Platform"/>
            <consortium name="The Broad Institute Genome Sequencing Center for Infectious Disease"/>
            <person name="Wu L."/>
            <person name="Ma J."/>
        </authorList>
    </citation>
    <scope>NUCLEOTIDE SEQUENCE [LARGE SCALE GENOMIC DNA]</scope>
    <source>
        <strain evidence="10">CGMCC 1.15044</strain>
    </source>
</reference>
<evidence type="ECO:0000256" key="2">
    <source>
        <dbReference type="ARBA" id="ARBA00022448"/>
    </source>
</evidence>
<feature type="transmembrane region" description="Helical" evidence="7">
    <location>
        <begin position="129"/>
        <end position="150"/>
    </location>
</feature>
<dbReference type="PANTHER" id="PTHR43005:SF1">
    <property type="entry name" value="SPERMIDINE_PUTRESCINE TRANSPORT SYSTEM PERMEASE PROTEIN"/>
    <property type="match status" value="1"/>
</dbReference>
<dbReference type="PANTHER" id="PTHR43005">
    <property type="entry name" value="BLR7065 PROTEIN"/>
    <property type="match status" value="1"/>
</dbReference>
<keyword evidence="6 7" id="KW-0472">Membrane</keyword>
<dbReference type="Proteomes" id="UP000609323">
    <property type="component" value="Unassembled WGS sequence"/>
</dbReference>
<feature type="transmembrane region" description="Helical" evidence="7">
    <location>
        <begin position="285"/>
        <end position="307"/>
    </location>
</feature>
<keyword evidence="10" id="KW-1185">Reference proteome</keyword>
<comment type="caution">
    <text evidence="9">The sequence shown here is derived from an EMBL/GenBank/DDBJ whole genome shotgun (WGS) entry which is preliminary data.</text>
</comment>
<comment type="similarity">
    <text evidence="7">Belongs to the binding-protein-dependent transport system permease family.</text>
</comment>
<evidence type="ECO:0000256" key="1">
    <source>
        <dbReference type="ARBA" id="ARBA00004651"/>
    </source>
</evidence>
<dbReference type="InterPro" id="IPR035906">
    <property type="entry name" value="MetI-like_sf"/>
</dbReference>
<sequence length="316" mass="36003">MESKTVSTIPAGPTMPQANPRMRSGLFTAWTNYLFILPIVLFVLVFVLFPILYNVMLSFQDVNVYNFKKAHAFAGLENYIETFKDPVFYTALRNSVVFTVFSLFFQFGIGFAFALFFNRRFPGRNLMRSLMLLAWMLPVVISASVFQWMLNGDYGVVNYVLQWLGIIHEPHSWLSDNRTSLMSTIVANIWIGIPFNMIILLTGLQSMPEQLYEAAKLDGASRGMQFRKITLPLMKPTILILLMLGIINTFKVFDLIFIMTAGGPVNSSNVLPIYSYQLSFTKFEFSQGSAVSMVMFIILILLAIVYLNMTRKEEAQ</sequence>
<evidence type="ECO:0000256" key="7">
    <source>
        <dbReference type="RuleBase" id="RU363032"/>
    </source>
</evidence>
<evidence type="ECO:0000256" key="3">
    <source>
        <dbReference type="ARBA" id="ARBA00022475"/>
    </source>
</evidence>
<protein>
    <submittedName>
        <fullName evidence="9">Sugar ABC transporter permease</fullName>
    </submittedName>
</protein>
<gene>
    <name evidence="9" type="ORF">GCM10010917_08650</name>
</gene>
<evidence type="ECO:0000256" key="5">
    <source>
        <dbReference type="ARBA" id="ARBA00022989"/>
    </source>
</evidence>
<dbReference type="SUPFAM" id="SSF161098">
    <property type="entry name" value="MetI-like"/>
    <property type="match status" value="1"/>
</dbReference>
<evidence type="ECO:0000313" key="9">
    <source>
        <dbReference type="EMBL" id="GGA26082.1"/>
    </source>
</evidence>
<keyword evidence="2 7" id="KW-0813">Transport</keyword>
<comment type="subcellular location">
    <subcellularLocation>
        <location evidence="1 7">Cell membrane</location>
        <topology evidence="1 7">Multi-pass membrane protein</topology>
    </subcellularLocation>
</comment>
<dbReference type="Gene3D" id="1.10.3720.10">
    <property type="entry name" value="MetI-like"/>
    <property type="match status" value="1"/>
</dbReference>
<organism evidence="9 10">
    <name type="scientific">Paenibacillus physcomitrellae</name>
    <dbReference type="NCBI Taxonomy" id="1619311"/>
    <lineage>
        <taxon>Bacteria</taxon>
        <taxon>Bacillati</taxon>
        <taxon>Bacillota</taxon>
        <taxon>Bacilli</taxon>
        <taxon>Bacillales</taxon>
        <taxon>Paenibacillaceae</taxon>
        <taxon>Paenibacillus</taxon>
    </lineage>
</organism>
<dbReference type="PROSITE" id="PS50928">
    <property type="entry name" value="ABC_TM1"/>
    <property type="match status" value="1"/>
</dbReference>
<evidence type="ECO:0000259" key="8">
    <source>
        <dbReference type="PROSITE" id="PS50928"/>
    </source>
</evidence>
<keyword evidence="3" id="KW-1003">Cell membrane</keyword>
<evidence type="ECO:0000313" key="10">
    <source>
        <dbReference type="Proteomes" id="UP000609323"/>
    </source>
</evidence>
<proteinExistence type="inferred from homology"/>
<evidence type="ECO:0000256" key="4">
    <source>
        <dbReference type="ARBA" id="ARBA00022692"/>
    </source>
</evidence>
<feature type="transmembrane region" description="Helical" evidence="7">
    <location>
        <begin position="238"/>
        <end position="265"/>
    </location>
</feature>
<feature type="domain" description="ABC transmembrane type-1" evidence="8">
    <location>
        <begin position="92"/>
        <end position="306"/>
    </location>
</feature>
<accession>A0ABQ1FS70</accession>
<evidence type="ECO:0000256" key="6">
    <source>
        <dbReference type="ARBA" id="ARBA00023136"/>
    </source>
</evidence>
<dbReference type="CDD" id="cd06261">
    <property type="entry name" value="TM_PBP2"/>
    <property type="match status" value="1"/>
</dbReference>
<feature type="transmembrane region" description="Helical" evidence="7">
    <location>
        <begin position="96"/>
        <end position="117"/>
    </location>
</feature>
<feature type="transmembrane region" description="Helical" evidence="7">
    <location>
        <begin position="181"/>
        <end position="201"/>
    </location>
</feature>
<feature type="transmembrane region" description="Helical" evidence="7">
    <location>
        <begin position="30"/>
        <end position="53"/>
    </location>
</feature>
<dbReference type="Pfam" id="PF00528">
    <property type="entry name" value="BPD_transp_1"/>
    <property type="match status" value="1"/>
</dbReference>
<name>A0ABQ1FS70_9BACL</name>
<keyword evidence="4 7" id="KW-0812">Transmembrane</keyword>